<sequence>MELLSQYLHDCKVRGRTCRTIESYKSSVKEFLEYFEDPISLDKHDIVLYLEYLQEKGKKPSTIQRDFSAISGFYEYLIFVDLATANPIPQIRARYLDQSYEPDRRFIPELQDLRAIIRAMENDQDETIMEQAMICTLAKTASRRGEYMELKVDDIDMSRNEIYWSRKKKRKVRLGFIDDELHDILERYFEWRAPRAKTDYLWISKRGGRIHKDYTNDILQHYATPLGLHQPGGPLHKRLTCHCLRGFATTQLERSGMKELYIHWLRGDSMKKDAMRQHYINFDPEIIRQEYLQHVPKITYFYSKYRDADINCKSYTAIC</sequence>
<dbReference type="InterPro" id="IPR011010">
    <property type="entry name" value="DNA_brk_join_enz"/>
</dbReference>
<evidence type="ECO:0000256" key="2">
    <source>
        <dbReference type="ARBA" id="ARBA00023125"/>
    </source>
</evidence>
<dbReference type="InterPro" id="IPR050090">
    <property type="entry name" value="Tyrosine_recombinase_XerCD"/>
</dbReference>
<keyword evidence="2 4" id="KW-0238">DNA-binding</keyword>
<dbReference type="OrthoDB" id="142231at2157"/>
<dbReference type="STRING" id="1090322.MettiDRAFT_0805"/>
<evidence type="ECO:0000259" key="6">
    <source>
        <dbReference type="PROSITE" id="PS51900"/>
    </source>
</evidence>
<dbReference type="GO" id="GO:0015074">
    <property type="term" value="P:DNA integration"/>
    <property type="evidence" value="ECO:0007669"/>
    <property type="project" value="UniProtKB-KW"/>
</dbReference>
<protein>
    <submittedName>
        <fullName evidence="7">Site-specific recombinase XerD</fullName>
    </submittedName>
</protein>
<name>W9DVC1_METTI</name>
<dbReference type="InterPro" id="IPR010998">
    <property type="entry name" value="Integrase_recombinase_N"/>
</dbReference>
<dbReference type="CDD" id="cd00397">
    <property type="entry name" value="DNA_BRE_C"/>
    <property type="match status" value="1"/>
</dbReference>
<dbReference type="PROSITE" id="PS51900">
    <property type="entry name" value="CB"/>
    <property type="match status" value="1"/>
</dbReference>
<keyword evidence="1" id="KW-0229">DNA integration</keyword>
<evidence type="ECO:0000256" key="3">
    <source>
        <dbReference type="ARBA" id="ARBA00023172"/>
    </source>
</evidence>
<feature type="domain" description="Tyr recombinase" evidence="5">
    <location>
        <begin position="102"/>
        <end position="292"/>
    </location>
</feature>
<dbReference type="InterPro" id="IPR044068">
    <property type="entry name" value="CB"/>
</dbReference>
<dbReference type="SUPFAM" id="SSF56349">
    <property type="entry name" value="DNA breaking-rejoining enzymes"/>
    <property type="match status" value="1"/>
</dbReference>
<dbReference type="GO" id="GO:0003677">
    <property type="term" value="F:DNA binding"/>
    <property type="evidence" value="ECO:0007669"/>
    <property type="project" value="UniProtKB-UniRule"/>
</dbReference>
<dbReference type="Pfam" id="PF13495">
    <property type="entry name" value="Phage_int_SAM_4"/>
    <property type="match status" value="1"/>
</dbReference>
<dbReference type="RefSeq" id="WP_023844517.1">
    <property type="nucleotide sequence ID" value="NZ_AZAJ01000001.1"/>
</dbReference>
<dbReference type="InterPro" id="IPR004107">
    <property type="entry name" value="Integrase_SAM-like_N"/>
</dbReference>
<proteinExistence type="predicted"/>
<dbReference type="EMBL" id="AZAJ01000001">
    <property type="protein sequence ID" value="ETA67381.1"/>
    <property type="molecule type" value="Genomic_DNA"/>
</dbReference>
<evidence type="ECO:0000256" key="1">
    <source>
        <dbReference type="ARBA" id="ARBA00022908"/>
    </source>
</evidence>
<keyword evidence="3" id="KW-0233">DNA recombination</keyword>
<dbReference type="AlphaFoldDB" id="W9DVC1"/>
<dbReference type="PANTHER" id="PTHR30349:SF92">
    <property type="entry name" value="SITE-SPECIFIC RECOMBINASE"/>
    <property type="match status" value="1"/>
</dbReference>
<dbReference type="InterPro" id="IPR002104">
    <property type="entry name" value="Integrase_catalytic"/>
</dbReference>
<reference evidence="7 8" key="1">
    <citation type="submission" date="2013-08" db="EMBL/GenBank/DDBJ databases">
        <authorList>
            <consortium name="DOE Joint Genome Institute"/>
            <person name="Eisen J."/>
            <person name="Huntemann M."/>
            <person name="Han J."/>
            <person name="Chen A."/>
            <person name="Kyrpides N."/>
            <person name="Mavromatis K."/>
            <person name="Markowitz V."/>
            <person name="Palaniappan K."/>
            <person name="Ivanova N."/>
            <person name="Schaumberg A."/>
            <person name="Pati A."/>
            <person name="Liolios K."/>
            <person name="Nordberg H.P."/>
            <person name="Cantor M.N."/>
            <person name="Hua S.X."/>
            <person name="Woyke T."/>
        </authorList>
    </citation>
    <scope>NUCLEOTIDE SEQUENCE [LARGE SCALE GENOMIC DNA]</scope>
    <source>
        <strain evidence="7 8">DSM 2278</strain>
    </source>
</reference>
<evidence type="ECO:0000313" key="8">
    <source>
        <dbReference type="Proteomes" id="UP000019483"/>
    </source>
</evidence>
<accession>W9DVC1</accession>
<gene>
    <name evidence="7" type="ORF">MettiDRAFT_0805</name>
</gene>
<feature type="domain" description="Core-binding (CB)" evidence="6">
    <location>
        <begin position="1"/>
        <end position="78"/>
    </location>
</feature>
<dbReference type="Proteomes" id="UP000019483">
    <property type="component" value="Unassembled WGS sequence"/>
</dbReference>
<dbReference type="PANTHER" id="PTHR30349">
    <property type="entry name" value="PHAGE INTEGRASE-RELATED"/>
    <property type="match status" value="1"/>
</dbReference>
<dbReference type="InterPro" id="IPR013762">
    <property type="entry name" value="Integrase-like_cat_sf"/>
</dbReference>
<organism evidence="7 8">
    <name type="scientific">Methanolobus tindarius DSM 2278</name>
    <dbReference type="NCBI Taxonomy" id="1090322"/>
    <lineage>
        <taxon>Archaea</taxon>
        <taxon>Methanobacteriati</taxon>
        <taxon>Methanobacteriota</taxon>
        <taxon>Stenosarchaea group</taxon>
        <taxon>Methanomicrobia</taxon>
        <taxon>Methanosarcinales</taxon>
        <taxon>Methanosarcinaceae</taxon>
        <taxon>Methanolobus</taxon>
    </lineage>
</organism>
<dbReference type="Gene3D" id="1.10.150.130">
    <property type="match status" value="1"/>
</dbReference>
<dbReference type="Gene3D" id="1.10.443.10">
    <property type="entry name" value="Intergrase catalytic core"/>
    <property type="match status" value="1"/>
</dbReference>
<keyword evidence="8" id="KW-1185">Reference proteome</keyword>
<evidence type="ECO:0000313" key="7">
    <source>
        <dbReference type="EMBL" id="ETA67381.1"/>
    </source>
</evidence>
<dbReference type="GO" id="GO:0006310">
    <property type="term" value="P:DNA recombination"/>
    <property type="evidence" value="ECO:0007669"/>
    <property type="project" value="UniProtKB-KW"/>
</dbReference>
<comment type="caution">
    <text evidence="7">The sequence shown here is derived from an EMBL/GenBank/DDBJ whole genome shotgun (WGS) entry which is preliminary data.</text>
</comment>
<evidence type="ECO:0000259" key="5">
    <source>
        <dbReference type="PROSITE" id="PS51898"/>
    </source>
</evidence>
<evidence type="ECO:0000256" key="4">
    <source>
        <dbReference type="PROSITE-ProRule" id="PRU01248"/>
    </source>
</evidence>
<dbReference type="Pfam" id="PF00589">
    <property type="entry name" value="Phage_integrase"/>
    <property type="match status" value="1"/>
</dbReference>
<dbReference type="PROSITE" id="PS51898">
    <property type="entry name" value="TYR_RECOMBINASE"/>
    <property type="match status" value="1"/>
</dbReference>